<feature type="transmembrane region" description="Helical" evidence="1">
    <location>
        <begin position="78"/>
        <end position="96"/>
    </location>
</feature>
<feature type="transmembrane region" description="Helical" evidence="1">
    <location>
        <begin position="40"/>
        <end position="57"/>
    </location>
</feature>
<feature type="transmembrane region" description="Helical" evidence="1">
    <location>
        <begin position="7"/>
        <end position="24"/>
    </location>
</feature>
<protein>
    <recommendedName>
        <fullName evidence="4">DUF4199 domain-containing protein</fullName>
    </recommendedName>
</protein>
<dbReference type="PATRIC" id="fig|1341181.4.peg.1241"/>
<keyword evidence="3" id="KW-1185">Reference proteome</keyword>
<dbReference type="Proteomes" id="UP000018004">
    <property type="component" value="Unassembled WGS sequence"/>
</dbReference>
<dbReference type="InterPro" id="IPR025250">
    <property type="entry name" value="DUF4199"/>
</dbReference>
<accession>V6SPY2</accession>
<keyword evidence="1" id="KW-0812">Transmembrane</keyword>
<keyword evidence="1" id="KW-1133">Transmembrane helix</keyword>
<sequence length="158" mass="18376">MKNFTIEIKWAFIFFIASLAWMFLEKSVGLHDQYIEKHPIYTNLFAIVAIAIYYFALRDKKKNFFNNQMTWKQGFVSGVYLSFFIAILSPLAQYVTSTIITPDYFKNVIAYAVEHNKMKREDAEMYFNLKSYIMQGIFGALSMGVVTSGIVAYFIKSK</sequence>
<organism evidence="2 3">
    <name type="scientific">Flavobacterium limnosediminis JC2902</name>
    <dbReference type="NCBI Taxonomy" id="1341181"/>
    <lineage>
        <taxon>Bacteria</taxon>
        <taxon>Pseudomonadati</taxon>
        <taxon>Bacteroidota</taxon>
        <taxon>Flavobacteriia</taxon>
        <taxon>Flavobacteriales</taxon>
        <taxon>Flavobacteriaceae</taxon>
        <taxon>Flavobacterium</taxon>
    </lineage>
</organism>
<evidence type="ECO:0000256" key="1">
    <source>
        <dbReference type="SAM" id="Phobius"/>
    </source>
</evidence>
<dbReference type="RefSeq" id="WP_023578902.1">
    <property type="nucleotide sequence ID" value="NZ_AVGG01000005.1"/>
</dbReference>
<comment type="caution">
    <text evidence="2">The sequence shown here is derived from an EMBL/GenBank/DDBJ whole genome shotgun (WGS) entry which is preliminary data.</text>
</comment>
<name>V6SPY2_9FLAO</name>
<keyword evidence="1" id="KW-0472">Membrane</keyword>
<dbReference type="eggNOG" id="ENOG502ZX0H">
    <property type="taxonomic scope" value="Bacteria"/>
</dbReference>
<dbReference type="STRING" id="1341181.FLJC2902T_12570"/>
<reference evidence="2 3" key="1">
    <citation type="submission" date="2013-08" db="EMBL/GenBank/DDBJ databases">
        <title>Flavobacterium limnosediminis JC2902 genome sequencing.</title>
        <authorList>
            <person name="Lee K."/>
            <person name="Yi H."/>
            <person name="Park S."/>
            <person name="Chun J."/>
        </authorList>
    </citation>
    <scope>NUCLEOTIDE SEQUENCE [LARGE SCALE GENOMIC DNA]</scope>
    <source>
        <strain evidence="2 3">JC2902</strain>
    </source>
</reference>
<dbReference type="OrthoDB" id="5766000at2"/>
<dbReference type="Pfam" id="PF13858">
    <property type="entry name" value="DUF4199"/>
    <property type="match status" value="1"/>
</dbReference>
<dbReference type="AlphaFoldDB" id="V6SPY2"/>
<dbReference type="EMBL" id="AVGG01000005">
    <property type="protein sequence ID" value="ESU28666.1"/>
    <property type="molecule type" value="Genomic_DNA"/>
</dbReference>
<feature type="transmembrane region" description="Helical" evidence="1">
    <location>
        <begin position="132"/>
        <end position="155"/>
    </location>
</feature>
<gene>
    <name evidence="2" type="ORF">FLJC2902T_12570</name>
</gene>
<evidence type="ECO:0000313" key="3">
    <source>
        <dbReference type="Proteomes" id="UP000018004"/>
    </source>
</evidence>
<evidence type="ECO:0000313" key="2">
    <source>
        <dbReference type="EMBL" id="ESU28666.1"/>
    </source>
</evidence>
<evidence type="ECO:0008006" key="4">
    <source>
        <dbReference type="Google" id="ProtNLM"/>
    </source>
</evidence>
<proteinExistence type="predicted"/>